<reference evidence="4" key="1">
    <citation type="journal article" date="2020" name="mSystems">
        <title>Genome- and Community-Level Interaction Insights into Carbon Utilization and Element Cycling Functions of Hydrothermarchaeota in Hydrothermal Sediment.</title>
        <authorList>
            <person name="Zhou Z."/>
            <person name="Liu Y."/>
            <person name="Xu W."/>
            <person name="Pan J."/>
            <person name="Luo Z.H."/>
            <person name="Li M."/>
        </authorList>
    </citation>
    <scope>NUCLEOTIDE SEQUENCE [LARGE SCALE GENOMIC DNA]</scope>
    <source>
        <strain evidence="4">SpSt-1259</strain>
    </source>
</reference>
<dbReference type="Proteomes" id="UP000885664">
    <property type="component" value="Unassembled WGS sequence"/>
</dbReference>
<dbReference type="AlphaFoldDB" id="A0A7C2UIV8"/>
<dbReference type="GO" id="GO:0042597">
    <property type="term" value="C:periplasmic space"/>
    <property type="evidence" value="ECO:0007669"/>
    <property type="project" value="UniProtKB-SubCell"/>
</dbReference>
<protein>
    <recommendedName>
        <fullName evidence="5">ABC transporter substrate-binding protein</fullName>
    </recommendedName>
</protein>
<comment type="caution">
    <text evidence="4">The sequence shown here is derived from an EMBL/GenBank/DDBJ whole genome shotgun (WGS) entry which is preliminary data.</text>
</comment>
<dbReference type="Gene3D" id="3.40.190.10">
    <property type="entry name" value="Periplasmic binding protein-like II"/>
    <property type="match status" value="2"/>
</dbReference>
<proteinExistence type="inferred from homology"/>
<evidence type="ECO:0000256" key="1">
    <source>
        <dbReference type="ARBA" id="ARBA00004418"/>
    </source>
</evidence>
<keyword evidence="3" id="KW-0732">Signal</keyword>
<sequence>MKRSFALAFLAVILAIILLSAYFLLSERGGAQITIRAGTLQGGISTLDPMQYYNLSSRENVKLEVYRFEKTTDILAALGRGDIDVAVIPSEMAAKLIQSGIQVKIIAPEMLQNQAILTRGDMSSIEQLRGKNVISLLSTGSYMMFKAYMKIIYNMTVVDSQQGSGDMVGINSPPGTILDALARGDGAAAVVWEPFVSIGVVRYNFTVLSTFQQLWDKTNSTGLPVMLVWVATQNFTSDSNKLKAFLNMRSLALEEWKSDPNGIVKMMRDMYGLSQQEASYLYNRVALLDNSLNATVRSGIRNVWYLAYRGGYLNQDPSSIGDQAFYAAS</sequence>
<dbReference type="SUPFAM" id="SSF53850">
    <property type="entry name" value="Periplasmic binding protein-like II"/>
    <property type="match status" value="1"/>
</dbReference>
<evidence type="ECO:0000256" key="2">
    <source>
        <dbReference type="ARBA" id="ARBA00010742"/>
    </source>
</evidence>
<comment type="subcellular location">
    <subcellularLocation>
        <location evidence="1">Periplasm</location>
    </subcellularLocation>
</comment>
<gene>
    <name evidence="4" type="ORF">ENO36_00730</name>
</gene>
<organism evidence="4">
    <name type="scientific">Fervidicoccus fontis</name>
    <dbReference type="NCBI Taxonomy" id="683846"/>
    <lineage>
        <taxon>Archaea</taxon>
        <taxon>Thermoproteota</taxon>
        <taxon>Thermoprotei</taxon>
        <taxon>Fervidicoccales</taxon>
        <taxon>Fervidicoccaceae</taxon>
        <taxon>Fervidicoccus</taxon>
    </lineage>
</organism>
<dbReference type="PANTHER" id="PTHR30024">
    <property type="entry name" value="ALIPHATIC SULFONATES-BINDING PROTEIN-RELATED"/>
    <property type="match status" value="1"/>
</dbReference>
<comment type="similarity">
    <text evidence="2">Belongs to the bacterial solute-binding protein SsuA/TauA family.</text>
</comment>
<evidence type="ECO:0000256" key="3">
    <source>
        <dbReference type="ARBA" id="ARBA00022729"/>
    </source>
</evidence>
<evidence type="ECO:0000313" key="4">
    <source>
        <dbReference type="EMBL" id="HEU97368.1"/>
    </source>
</evidence>
<evidence type="ECO:0008006" key="5">
    <source>
        <dbReference type="Google" id="ProtNLM"/>
    </source>
</evidence>
<dbReference type="EMBL" id="DSFE01000020">
    <property type="protein sequence ID" value="HEU97368.1"/>
    <property type="molecule type" value="Genomic_DNA"/>
</dbReference>
<dbReference type="PANTHER" id="PTHR30024:SF47">
    <property type="entry name" value="TAURINE-BINDING PERIPLASMIC PROTEIN"/>
    <property type="match status" value="1"/>
</dbReference>
<name>A0A7C2UIV8_9CREN</name>
<accession>A0A7C2UIV8</accession>